<dbReference type="EMBL" id="KN407709">
    <property type="protein sequence ID" value="KHG17188.1"/>
    <property type="molecule type" value="Genomic_DNA"/>
</dbReference>
<dbReference type="AlphaFoldDB" id="A0A0B0NRM3"/>
<accession>A0A0B0NRM3</accession>
<sequence length="18" mass="2249">MQLELGRLVHWKHRPNSF</sequence>
<organism evidence="1 2">
    <name type="scientific">Gossypium arboreum</name>
    <name type="common">Tree cotton</name>
    <name type="synonym">Gossypium nanking</name>
    <dbReference type="NCBI Taxonomy" id="29729"/>
    <lineage>
        <taxon>Eukaryota</taxon>
        <taxon>Viridiplantae</taxon>
        <taxon>Streptophyta</taxon>
        <taxon>Embryophyta</taxon>
        <taxon>Tracheophyta</taxon>
        <taxon>Spermatophyta</taxon>
        <taxon>Magnoliopsida</taxon>
        <taxon>eudicotyledons</taxon>
        <taxon>Gunneridae</taxon>
        <taxon>Pentapetalae</taxon>
        <taxon>rosids</taxon>
        <taxon>malvids</taxon>
        <taxon>Malvales</taxon>
        <taxon>Malvaceae</taxon>
        <taxon>Malvoideae</taxon>
        <taxon>Gossypium</taxon>
    </lineage>
</organism>
<dbReference type="Proteomes" id="UP000032142">
    <property type="component" value="Unassembled WGS sequence"/>
</dbReference>
<name>A0A0B0NRM3_GOSAR</name>
<protein>
    <submittedName>
        <fullName evidence="1">Uncharacterized protein</fullName>
    </submittedName>
</protein>
<evidence type="ECO:0000313" key="2">
    <source>
        <dbReference type="Proteomes" id="UP000032142"/>
    </source>
</evidence>
<proteinExistence type="predicted"/>
<reference evidence="2" key="1">
    <citation type="submission" date="2014-09" db="EMBL/GenBank/DDBJ databases">
        <authorList>
            <person name="Mudge J."/>
            <person name="Ramaraj T."/>
            <person name="Lindquist I.E."/>
            <person name="Bharti A.K."/>
            <person name="Sundararajan A."/>
            <person name="Cameron C.T."/>
            <person name="Woodward J.E."/>
            <person name="May G.D."/>
            <person name="Brubaker C."/>
            <person name="Broadhvest J."/>
            <person name="Wilkins T.A."/>
        </authorList>
    </citation>
    <scope>NUCLEOTIDE SEQUENCE</scope>
    <source>
        <strain evidence="2">cv. AKA8401</strain>
    </source>
</reference>
<keyword evidence="2" id="KW-1185">Reference proteome</keyword>
<gene>
    <name evidence="1" type="ORF">F383_21232</name>
</gene>
<evidence type="ECO:0000313" key="1">
    <source>
        <dbReference type="EMBL" id="KHG17188.1"/>
    </source>
</evidence>